<gene>
    <name evidence="1" type="ORF">PGB27_16050</name>
</gene>
<reference evidence="1 2" key="1">
    <citation type="submission" date="2023-02" db="EMBL/GenBank/DDBJ databases">
        <title>Genome sequencing required for Actinomycetospora new species description.</title>
        <authorList>
            <person name="Saimee Y."/>
            <person name="Duangmal K."/>
        </authorList>
    </citation>
    <scope>NUCLEOTIDE SEQUENCE [LARGE SCALE GENOMIC DNA]</scope>
    <source>
        <strain evidence="1 2">DW7H6</strain>
    </source>
</reference>
<dbReference type="PANTHER" id="PTHR31299:SF0">
    <property type="entry name" value="ESTERASE, PUTATIVE (AFU_ORTHOLOGUE AFUA_1G05850)-RELATED"/>
    <property type="match status" value="1"/>
</dbReference>
<accession>A0ABT5SVM1</accession>
<dbReference type="SUPFAM" id="SSF159501">
    <property type="entry name" value="EreA/ChaN-like"/>
    <property type="match status" value="1"/>
</dbReference>
<evidence type="ECO:0000313" key="1">
    <source>
        <dbReference type="EMBL" id="MDD7966849.1"/>
    </source>
</evidence>
<dbReference type="PANTHER" id="PTHR31299">
    <property type="entry name" value="ESTERASE, PUTATIVE (AFU_ORTHOLOGUE AFUA_1G05850)-RELATED"/>
    <property type="match status" value="1"/>
</dbReference>
<organism evidence="1 2">
    <name type="scientific">Actinomycetospora lemnae</name>
    <dbReference type="NCBI Taxonomy" id="3019891"/>
    <lineage>
        <taxon>Bacteria</taxon>
        <taxon>Bacillati</taxon>
        <taxon>Actinomycetota</taxon>
        <taxon>Actinomycetes</taxon>
        <taxon>Pseudonocardiales</taxon>
        <taxon>Pseudonocardiaceae</taxon>
        <taxon>Actinomycetospora</taxon>
    </lineage>
</organism>
<comment type="caution">
    <text evidence="1">The sequence shown here is derived from an EMBL/GenBank/DDBJ whole genome shotgun (WGS) entry which is preliminary data.</text>
</comment>
<dbReference type="RefSeq" id="WP_274201377.1">
    <property type="nucleotide sequence ID" value="NZ_JAQZAO010000006.1"/>
</dbReference>
<keyword evidence="2" id="KW-1185">Reference proteome</keyword>
<name>A0ABT5SVM1_9PSEU</name>
<proteinExistence type="predicted"/>
<evidence type="ECO:0000313" key="2">
    <source>
        <dbReference type="Proteomes" id="UP001300763"/>
    </source>
</evidence>
<dbReference type="Pfam" id="PF05139">
    <property type="entry name" value="Erythro_esteras"/>
    <property type="match status" value="1"/>
</dbReference>
<dbReference type="Proteomes" id="UP001300763">
    <property type="component" value="Unassembled WGS sequence"/>
</dbReference>
<protein>
    <submittedName>
        <fullName evidence="1">Erythromycin esterase family protein</fullName>
    </submittedName>
</protein>
<dbReference type="EMBL" id="JAQZAO010000006">
    <property type="protein sequence ID" value="MDD7966849.1"/>
    <property type="molecule type" value="Genomic_DNA"/>
</dbReference>
<sequence length="396" mass="41147">MTLPATVRHRPVADPAALHDAVDAVVGDARVVALGENNHGIREFGVLREQLVRFLVRERGFGVVALESGFAEGALVDAWVQGGDGSWDDVARDGFTFRAGDHPETAALVAGLREHVAAGGAVRFAGLDVPGSGGSPAPALRRLRAALPQVSDAVDRALEATAPYVSANNGVAPGRWSALDAATQDAATAALARLLLRVEALGADHREARHLARGALRLDEQLREFAVLFAPDPPARVVSSRDVHMAETVRHLLAEHPDRRIVVLLHDGHAQRVPFAFLPGVAAPSAGTLLAAELGDDYAVLGITALAGTTTGLALDDTARHGIALSTDPLPDPAPDSVERAVLDAGLGADPVLLDLRAARGGEGPGSIRHATTHIPVDVAAGYDAVICLPEQSPSL</sequence>
<dbReference type="InterPro" id="IPR052036">
    <property type="entry name" value="Hydrolase/PRTase-associated"/>
</dbReference>
<dbReference type="Gene3D" id="1.20.1440.30">
    <property type="entry name" value="Biosynthetic Protein domain"/>
    <property type="match status" value="1"/>
</dbReference>
<dbReference type="Gene3D" id="3.30.1870.10">
    <property type="entry name" value="EreA-like, domain 2"/>
    <property type="match status" value="1"/>
</dbReference>
<dbReference type="InterPro" id="IPR007815">
    <property type="entry name" value="Emycin_Estase"/>
</dbReference>
<dbReference type="Gene3D" id="3.40.1660.10">
    <property type="entry name" value="EreA-like (biosynthetic domain)"/>
    <property type="match status" value="1"/>
</dbReference>
<dbReference type="CDD" id="cd14728">
    <property type="entry name" value="Ere-like"/>
    <property type="match status" value="1"/>
</dbReference>